<organism evidence="2">
    <name type="scientific">Arcobacter sp. AZ-2023</name>
    <dbReference type="NCBI Taxonomy" id="3074453"/>
    <lineage>
        <taxon>Bacteria</taxon>
        <taxon>Pseudomonadati</taxon>
        <taxon>Campylobacterota</taxon>
        <taxon>Epsilonproteobacteria</taxon>
        <taxon>Campylobacterales</taxon>
        <taxon>Arcobacteraceae</taxon>
        <taxon>Arcobacter</taxon>
    </lineage>
</organism>
<dbReference type="EMBL" id="CP135130">
    <property type="protein sequence ID" value="WNP37646.1"/>
    <property type="molecule type" value="Genomic_DNA"/>
</dbReference>
<evidence type="ECO:0000313" key="1">
    <source>
        <dbReference type="EMBL" id="WNL27709.1"/>
    </source>
</evidence>
<accession>A0AA96DM97</accession>
<reference evidence="2" key="1">
    <citation type="submission" date="2023-09" db="EMBL/GenBank/DDBJ databases">
        <title>Arcobacter tbilisiensis sp. nov. isolated from chicken meat in Tbilisi, Georgia.</title>
        <authorList>
            <person name="Matthias R."/>
            <person name="Zautner A.E."/>
        </authorList>
    </citation>
    <scope>NUCLEOTIDE SEQUENCE</scope>
    <source>
        <strain evidence="3">LEO 101</strain>
        <strain evidence="1">LEO 49</strain>
        <strain evidence="4">LEO 50</strain>
        <strain evidence="2">LEO 53</strain>
    </source>
</reference>
<dbReference type="EMBL" id="CP134853">
    <property type="protein sequence ID" value="WNL27709.1"/>
    <property type="molecule type" value="Genomic_DNA"/>
</dbReference>
<gene>
    <name evidence="3" type="ORF">RJG58_08365</name>
    <name evidence="4" type="ORF">RMP69_08365</name>
    <name evidence="1" type="ORF">RMQ65_10550</name>
    <name evidence="2" type="ORF">RMQ67_08365</name>
</gene>
<name>A0AA96DM97_9BACT</name>
<sequence length="287" mass="33589">MIEILNRCNYLYNNLIDCEDKDSHEYKSGNCLSCTKNNFRSMDNDSYDCLKKLCTYTMFYGPLYVNEIYNFLVQSNFLKLYIEEQRNIIKSNPWNEFNNLTPNNLIPIHLNVMSLGCGFGPDDIALNKYRDNHLDFNVNFNYYGYDKEPLWNFITNSNALPITHDILNGINLQNIHILFINKLFSTLKNLRLNNDFFNTFEIALQNLPSGSFVIFNDINNFNEGRDEFDAFVIENDLNVIGRYYFDGYTGTYTKLEMNDIVAELIPDPAIIPKNQINSTIIFLYQKV</sequence>
<dbReference type="AlphaFoldDB" id="A0AA96DM97"/>
<protein>
    <submittedName>
        <fullName evidence="2">Uncharacterized protein</fullName>
    </submittedName>
</protein>
<proteinExistence type="predicted"/>
<evidence type="ECO:0000313" key="2">
    <source>
        <dbReference type="EMBL" id="WNL31496.1"/>
    </source>
</evidence>
<evidence type="ECO:0000313" key="4">
    <source>
        <dbReference type="EMBL" id="WNP39738.1"/>
    </source>
</evidence>
<evidence type="ECO:0000313" key="3">
    <source>
        <dbReference type="EMBL" id="WNP37646.1"/>
    </source>
</evidence>
<dbReference type="EMBL" id="CP135131">
    <property type="protein sequence ID" value="WNP39738.1"/>
    <property type="molecule type" value="Genomic_DNA"/>
</dbReference>
<dbReference type="EMBL" id="CP134855">
    <property type="protein sequence ID" value="WNL31496.1"/>
    <property type="molecule type" value="Genomic_DNA"/>
</dbReference>